<gene>
    <name evidence="2" type="ORF">Pan216_00870</name>
</gene>
<dbReference type="RefSeq" id="WP_145253321.1">
    <property type="nucleotide sequence ID" value="NZ_CP036279.1"/>
</dbReference>
<sequence length="814" mass="89385">MESRLVELEHRLARLEGQWSQDTLADLERRLAALSSSASNTADESLADQGHRLEQIEAELRRVADSDSRRQERIGELASLVESLATQTEEIGTQLAEVEIGALAEHVETLAAEANEQRQQHDGSFERSEALQRGLQEIAERLTRCEQSSSDESTNELRGTVAELGSKLEHLRQLTSEIHEQHQQQANVLEHVEGLRHGLDQFGERLQRCEEHASPEDAGDLRGTVEQLAAKVEQLQHVTSEENDQRQQHDDITHQLHELKQGFDQFGERLARCEESATKEPDEGLRPAVDELTSKVEQIQRVIVESHGEREQHAELLQQVEVLQSGLHEVGERLAQVERNASGEQTDELRVFAEGLAAKLEHVEGHGNASHSRLESLEKALAEFQAHQYASTENFKNVALPELATRLQAIAEKTVELESNAAGRASQLDQLQQHVSALGNGVKQRLEALPNQYLATLPGLLDDLSQRIVQLEPVQETQSSHVRKLEQLSARLSELESREQIDPSRFAPRESVATALTRLDEFEERIAKAEQAPAERGSSTSAFAAWAFAFLALMVAGGSLASSLWPQPVVSARKFVLQDADGIKRGEWAGEPTGSSLTLGDPQGGDRIGLVVSPEGATLALRDQGGSIGLRVSPEDSTLSMENRENIKAVSFLVNEAETRLNLAKAVEGEAISLLADDAGSALVLSDKTRSPRVMLLAHQTDDGVRVFDAQRRLRAGFGVSEDGPALNLWDAKGNRRAVLSANETGPALGFWSGNKTPRVMLGVSDSATSLLNLYDVQGKRRVLLDVSSEAATARFYDDSGAPLLTIPELPLRR</sequence>
<dbReference type="AlphaFoldDB" id="A0A518AWZ6"/>
<feature type="coiled-coil region" evidence="1">
    <location>
        <begin position="478"/>
        <end position="532"/>
    </location>
</feature>
<dbReference type="Proteomes" id="UP000317093">
    <property type="component" value="Chromosome"/>
</dbReference>
<organism evidence="2 3">
    <name type="scientific">Kolteria novifilia</name>
    <dbReference type="NCBI Taxonomy" id="2527975"/>
    <lineage>
        <taxon>Bacteria</taxon>
        <taxon>Pseudomonadati</taxon>
        <taxon>Planctomycetota</taxon>
        <taxon>Planctomycetia</taxon>
        <taxon>Kolteriales</taxon>
        <taxon>Kolteriaceae</taxon>
        <taxon>Kolteria</taxon>
    </lineage>
</organism>
<dbReference type="EMBL" id="CP036279">
    <property type="protein sequence ID" value="QDU59259.1"/>
    <property type="molecule type" value="Genomic_DNA"/>
</dbReference>
<dbReference type="OrthoDB" id="4313767at2"/>
<keyword evidence="3" id="KW-1185">Reference proteome</keyword>
<accession>A0A518AWZ6</accession>
<dbReference type="KEGG" id="knv:Pan216_00870"/>
<proteinExistence type="predicted"/>
<name>A0A518AWZ6_9BACT</name>
<evidence type="ECO:0000256" key="1">
    <source>
        <dbReference type="SAM" id="Coils"/>
    </source>
</evidence>
<evidence type="ECO:0000313" key="2">
    <source>
        <dbReference type="EMBL" id="QDU59259.1"/>
    </source>
</evidence>
<evidence type="ECO:0000313" key="3">
    <source>
        <dbReference type="Proteomes" id="UP000317093"/>
    </source>
</evidence>
<protein>
    <submittedName>
        <fullName evidence="2">Chromosome segregation protein</fullName>
    </submittedName>
</protein>
<reference evidence="2 3" key="1">
    <citation type="submission" date="2019-02" db="EMBL/GenBank/DDBJ databases">
        <title>Deep-cultivation of Planctomycetes and their phenomic and genomic characterization uncovers novel biology.</title>
        <authorList>
            <person name="Wiegand S."/>
            <person name="Jogler M."/>
            <person name="Boedeker C."/>
            <person name="Pinto D."/>
            <person name="Vollmers J."/>
            <person name="Rivas-Marin E."/>
            <person name="Kohn T."/>
            <person name="Peeters S.H."/>
            <person name="Heuer A."/>
            <person name="Rast P."/>
            <person name="Oberbeckmann S."/>
            <person name="Bunk B."/>
            <person name="Jeske O."/>
            <person name="Meyerdierks A."/>
            <person name="Storesund J.E."/>
            <person name="Kallscheuer N."/>
            <person name="Luecker S."/>
            <person name="Lage O.M."/>
            <person name="Pohl T."/>
            <person name="Merkel B.J."/>
            <person name="Hornburger P."/>
            <person name="Mueller R.-W."/>
            <person name="Bruemmer F."/>
            <person name="Labrenz M."/>
            <person name="Spormann A.M."/>
            <person name="Op den Camp H."/>
            <person name="Overmann J."/>
            <person name="Amann R."/>
            <person name="Jetten M.S.M."/>
            <person name="Mascher T."/>
            <person name="Medema M.H."/>
            <person name="Devos D.P."/>
            <person name="Kaster A.-K."/>
            <person name="Ovreas L."/>
            <person name="Rohde M."/>
            <person name="Galperin M.Y."/>
            <person name="Jogler C."/>
        </authorList>
    </citation>
    <scope>NUCLEOTIDE SEQUENCE [LARGE SCALE GENOMIC DNA]</scope>
    <source>
        <strain evidence="2 3">Pan216</strain>
    </source>
</reference>
<keyword evidence="1" id="KW-0175">Coiled coil</keyword>